<dbReference type="InterPro" id="IPR045398">
    <property type="entry name" value="DUF6515"/>
</dbReference>
<name>A0A916U8M0_9HYPH</name>
<dbReference type="AlphaFoldDB" id="A0A916U8M0"/>
<evidence type="ECO:0000256" key="1">
    <source>
        <dbReference type="SAM" id="SignalP"/>
    </source>
</evidence>
<dbReference type="RefSeq" id="WP_188609285.1">
    <property type="nucleotide sequence ID" value="NZ_BMGG01000004.1"/>
</dbReference>
<reference evidence="2" key="1">
    <citation type="journal article" date="2014" name="Int. J. Syst. Evol. Microbiol.">
        <title>Complete genome sequence of Corynebacterium casei LMG S-19264T (=DSM 44701T), isolated from a smear-ripened cheese.</title>
        <authorList>
            <consortium name="US DOE Joint Genome Institute (JGI-PGF)"/>
            <person name="Walter F."/>
            <person name="Albersmeier A."/>
            <person name="Kalinowski J."/>
            <person name="Ruckert C."/>
        </authorList>
    </citation>
    <scope>NUCLEOTIDE SEQUENCE</scope>
    <source>
        <strain evidence="2">CGMCC 1.12919</strain>
    </source>
</reference>
<gene>
    <name evidence="2" type="ORF">GCM10010994_22630</name>
</gene>
<organism evidence="2 3">
    <name type="scientific">Chelatococcus reniformis</name>
    <dbReference type="NCBI Taxonomy" id="1494448"/>
    <lineage>
        <taxon>Bacteria</taxon>
        <taxon>Pseudomonadati</taxon>
        <taxon>Pseudomonadota</taxon>
        <taxon>Alphaproteobacteria</taxon>
        <taxon>Hyphomicrobiales</taxon>
        <taxon>Chelatococcaceae</taxon>
        <taxon>Chelatococcus</taxon>
    </lineage>
</organism>
<comment type="caution">
    <text evidence="2">The sequence shown here is derived from an EMBL/GenBank/DDBJ whole genome shotgun (WGS) entry which is preliminary data.</text>
</comment>
<evidence type="ECO:0000313" key="2">
    <source>
        <dbReference type="EMBL" id="GGC63495.1"/>
    </source>
</evidence>
<keyword evidence="1" id="KW-0732">Signal</keyword>
<proteinExistence type="predicted"/>
<accession>A0A916U8M0</accession>
<dbReference type="EMBL" id="BMGG01000004">
    <property type="protein sequence ID" value="GGC63495.1"/>
    <property type="molecule type" value="Genomic_DNA"/>
</dbReference>
<sequence>MRRFILAALSALSLMAVASPASAWIAAHGGGFWRGPAGGIHAWHGGYAAGGGYWHGGGCCWGGPGWGGAAAAGAVGLAAGAAIGAAAAVPPPPVVIAPAPVVVAAPAGATFYALPGGCESATVNGARYYNCAGTYYRPYSYGGRTVYQVVPPPF</sequence>
<feature type="signal peptide" evidence="1">
    <location>
        <begin position="1"/>
        <end position="23"/>
    </location>
</feature>
<dbReference type="Pfam" id="PF20125">
    <property type="entry name" value="DUF6515"/>
    <property type="match status" value="1"/>
</dbReference>
<dbReference type="Proteomes" id="UP000637002">
    <property type="component" value="Unassembled WGS sequence"/>
</dbReference>
<reference evidence="2" key="2">
    <citation type="submission" date="2020-09" db="EMBL/GenBank/DDBJ databases">
        <authorList>
            <person name="Sun Q."/>
            <person name="Zhou Y."/>
        </authorList>
    </citation>
    <scope>NUCLEOTIDE SEQUENCE</scope>
    <source>
        <strain evidence="2">CGMCC 1.12919</strain>
    </source>
</reference>
<evidence type="ECO:0000313" key="3">
    <source>
        <dbReference type="Proteomes" id="UP000637002"/>
    </source>
</evidence>
<protein>
    <submittedName>
        <fullName evidence="2">Uncharacterized protein</fullName>
    </submittedName>
</protein>
<feature type="chain" id="PRO_5037263641" evidence="1">
    <location>
        <begin position="24"/>
        <end position="154"/>
    </location>
</feature>
<keyword evidence="3" id="KW-1185">Reference proteome</keyword>